<evidence type="ECO:0000313" key="2">
    <source>
        <dbReference type="Proteomes" id="UP000585474"/>
    </source>
</evidence>
<dbReference type="AlphaFoldDB" id="A0A7J0ESI8"/>
<keyword evidence="2" id="KW-1185">Reference proteome</keyword>
<gene>
    <name evidence="1" type="ORF">Acr_06g0013750</name>
</gene>
<dbReference type="EMBL" id="BJWL01000006">
    <property type="protein sequence ID" value="GFY89435.1"/>
    <property type="molecule type" value="Genomic_DNA"/>
</dbReference>
<proteinExistence type="predicted"/>
<organism evidence="1 2">
    <name type="scientific">Actinidia rufa</name>
    <dbReference type="NCBI Taxonomy" id="165716"/>
    <lineage>
        <taxon>Eukaryota</taxon>
        <taxon>Viridiplantae</taxon>
        <taxon>Streptophyta</taxon>
        <taxon>Embryophyta</taxon>
        <taxon>Tracheophyta</taxon>
        <taxon>Spermatophyta</taxon>
        <taxon>Magnoliopsida</taxon>
        <taxon>eudicotyledons</taxon>
        <taxon>Gunneridae</taxon>
        <taxon>Pentapetalae</taxon>
        <taxon>asterids</taxon>
        <taxon>Ericales</taxon>
        <taxon>Actinidiaceae</taxon>
        <taxon>Actinidia</taxon>
    </lineage>
</organism>
<accession>A0A7J0ESI8</accession>
<dbReference type="Proteomes" id="UP000585474">
    <property type="component" value="Unassembled WGS sequence"/>
</dbReference>
<comment type="caution">
    <text evidence="1">The sequence shown here is derived from an EMBL/GenBank/DDBJ whole genome shotgun (WGS) entry which is preliminary data.</text>
</comment>
<protein>
    <submittedName>
        <fullName evidence="1">Uncharacterized protein</fullName>
    </submittedName>
</protein>
<evidence type="ECO:0000313" key="1">
    <source>
        <dbReference type="EMBL" id="GFY89435.1"/>
    </source>
</evidence>
<name>A0A7J0ESI8_9ERIC</name>
<reference evidence="1 2" key="1">
    <citation type="submission" date="2019-07" db="EMBL/GenBank/DDBJ databases">
        <title>De Novo Assembly of kiwifruit Actinidia rufa.</title>
        <authorList>
            <person name="Sugita-Konishi S."/>
            <person name="Sato K."/>
            <person name="Mori E."/>
            <person name="Abe Y."/>
            <person name="Kisaki G."/>
            <person name="Hamano K."/>
            <person name="Suezawa K."/>
            <person name="Otani M."/>
            <person name="Fukuda T."/>
            <person name="Manabe T."/>
            <person name="Gomi K."/>
            <person name="Tabuchi M."/>
            <person name="Akimitsu K."/>
            <person name="Kataoka I."/>
        </authorList>
    </citation>
    <scope>NUCLEOTIDE SEQUENCE [LARGE SCALE GENOMIC DNA]</scope>
    <source>
        <strain evidence="2">cv. Fuchu</strain>
    </source>
</reference>
<sequence>MNWGANQGRGSEGPIPRWRALPRNVMKINFDGATSKNSTKGAESSRMNVIKAYHLSKTVGMSRRWRVWCLESIDGGQKAGYIFSSRQADGQGVISMINGQNVPSPLFEELLIGLPSW</sequence>